<feature type="chain" id="PRO_5035983870" evidence="1">
    <location>
        <begin position="27"/>
        <end position="92"/>
    </location>
</feature>
<keyword evidence="5" id="KW-1185">Reference proteome</keyword>
<dbReference type="Proteomes" id="UP000263517">
    <property type="component" value="Unassembled WGS sequence"/>
</dbReference>
<dbReference type="Proteomes" id="UP000264779">
    <property type="component" value="Unassembled WGS sequence"/>
</dbReference>
<reference evidence="6 7" key="2">
    <citation type="journal article" date="2018" name="Nat. Biotechnol.">
        <title>A standardized bacterial taxonomy based on genome phylogeny substantially revises the tree of life.</title>
        <authorList>
            <person name="Parks D.H."/>
            <person name="Chuvochina M."/>
            <person name="Waite D.W."/>
            <person name="Rinke C."/>
            <person name="Skarshewski A."/>
            <person name="Chaumeil P.A."/>
            <person name="Hugenholtz P."/>
        </authorList>
    </citation>
    <scope>NUCLEOTIDE SEQUENCE [LARGE SCALE GENOMIC DNA]</scope>
    <source>
        <strain evidence="4">UBA11621</strain>
        <strain evidence="3">UBA11978</strain>
    </source>
</reference>
<dbReference type="KEGG" id="aal:EP13_11110"/>
<dbReference type="RefSeq" id="WP_044057305.1">
    <property type="nucleotide sequence ID" value="NZ_CALBIY010000089.1"/>
</dbReference>
<evidence type="ECO:0000313" key="3">
    <source>
        <dbReference type="EMBL" id="HAW74297.1"/>
    </source>
</evidence>
<accession>A0A075NWY8</accession>
<sequence>MKTKSTTTLVSCSIFVSALFSTASFADTSAAHYNNQVQTHAIEQPLKKARSDRKTSSTVLKRFLDASAKSSNKTKTIHLIHAVLPVQTSASE</sequence>
<protein>
    <submittedName>
        <fullName evidence="2">Uncharacterized protein</fullName>
    </submittedName>
</protein>
<proteinExistence type="predicted"/>
<evidence type="ECO:0000256" key="1">
    <source>
        <dbReference type="SAM" id="SignalP"/>
    </source>
</evidence>
<organism evidence="2 5">
    <name type="scientific">Alteromonas australica</name>
    <dbReference type="NCBI Taxonomy" id="589873"/>
    <lineage>
        <taxon>Bacteria</taxon>
        <taxon>Pseudomonadati</taxon>
        <taxon>Pseudomonadota</taxon>
        <taxon>Gammaproteobacteria</taxon>
        <taxon>Alteromonadales</taxon>
        <taxon>Alteromonadaceae</taxon>
        <taxon>Alteromonas/Salinimonas group</taxon>
        <taxon>Alteromonas</taxon>
    </lineage>
</organism>
<dbReference type="EMBL" id="CP008849">
    <property type="protein sequence ID" value="AIF99189.1"/>
    <property type="molecule type" value="Genomic_DNA"/>
</dbReference>
<evidence type="ECO:0000313" key="5">
    <source>
        <dbReference type="Proteomes" id="UP000056090"/>
    </source>
</evidence>
<dbReference type="EMBL" id="DNAN01000036">
    <property type="protein sequence ID" value="HAW74297.1"/>
    <property type="molecule type" value="Genomic_DNA"/>
</dbReference>
<evidence type="ECO:0000313" key="4">
    <source>
        <dbReference type="EMBL" id="HBU49976.1"/>
    </source>
</evidence>
<evidence type="ECO:0000313" key="2">
    <source>
        <dbReference type="EMBL" id="AIF99189.1"/>
    </source>
</evidence>
<evidence type="ECO:0000313" key="7">
    <source>
        <dbReference type="Proteomes" id="UP000264779"/>
    </source>
</evidence>
<dbReference type="GeneID" id="78255454"/>
<gene>
    <name evidence="3" type="ORF">DCW74_01005</name>
    <name evidence="4" type="ORF">DEB45_01845</name>
    <name evidence="2" type="ORF">EP13_11110</name>
</gene>
<keyword evidence="1" id="KW-0732">Signal</keyword>
<name>A0A075NWY8_9ALTE</name>
<dbReference type="Proteomes" id="UP000056090">
    <property type="component" value="Chromosome"/>
</dbReference>
<dbReference type="EMBL" id="DONK01000028">
    <property type="protein sequence ID" value="HBU49976.1"/>
    <property type="molecule type" value="Genomic_DNA"/>
</dbReference>
<feature type="signal peptide" evidence="1">
    <location>
        <begin position="1"/>
        <end position="26"/>
    </location>
</feature>
<reference evidence="2 5" key="1">
    <citation type="submission" date="2014-06" db="EMBL/GenBank/DDBJ databases">
        <title>Genomes of Alteromonas australica, a world apart.</title>
        <authorList>
            <person name="Gonzaga A."/>
            <person name="Lopez-Perez M."/>
            <person name="Rodriguez-Valera F."/>
        </authorList>
    </citation>
    <scope>NUCLEOTIDE SEQUENCE [LARGE SCALE GENOMIC DNA]</scope>
    <source>
        <strain evidence="2 5">H 17</strain>
    </source>
</reference>
<dbReference type="AlphaFoldDB" id="A0A075NWY8"/>
<evidence type="ECO:0000313" key="6">
    <source>
        <dbReference type="Proteomes" id="UP000263517"/>
    </source>
</evidence>